<evidence type="ECO:0000313" key="1">
    <source>
        <dbReference type="EMBL" id="MQL90422.1"/>
    </source>
</evidence>
<comment type="caution">
    <text evidence="1">The sequence shown here is derived from an EMBL/GenBank/DDBJ whole genome shotgun (WGS) entry which is preliminary data.</text>
</comment>
<accession>A0A843UW56</accession>
<protein>
    <submittedName>
        <fullName evidence="1">Uncharacterized protein</fullName>
    </submittedName>
</protein>
<keyword evidence="2" id="KW-1185">Reference proteome</keyword>
<sequence length="116" mass="13109">MRWCRGRETGHINIVNATCPSNALWVSRPLKSWPAALFPLFLLFLLSSSGELLLRFSLFSSCGSPKGGGCARGHGYGVWSEEEVAIHTRRVPTYLFHHLRLRERIRSQESGPRVCK</sequence>
<dbReference type="Proteomes" id="UP000652761">
    <property type="component" value="Unassembled WGS sequence"/>
</dbReference>
<reference evidence="1" key="1">
    <citation type="submission" date="2017-07" db="EMBL/GenBank/DDBJ databases">
        <title>Taro Niue Genome Assembly and Annotation.</title>
        <authorList>
            <person name="Atibalentja N."/>
            <person name="Keating K."/>
            <person name="Fields C.J."/>
        </authorList>
    </citation>
    <scope>NUCLEOTIDE SEQUENCE</scope>
    <source>
        <strain evidence="1">Niue_2</strain>
        <tissue evidence="1">Leaf</tissue>
    </source>
</reference>
<dbReference type="EMBL" id="NMUH01001239">
    <property type="protein sequence ID" value="MQL90422.1"/>
    <property type="molecule type" value="Genomic_DNA"/>
</dbReference>
<gene>
    <name evidence="1" type="ORF">Taro_023008</name>
</gene>
<evidence type="ECO:0000313" key="2">
    <source>
        <dbReference type="Proteomes" id="UP000652761"/>
    </source>
</evidence>
<dbReference type="AlphaFoldDB" id="A0A843UW56"/>
<organism evidence="1 2">
    <name type="scientific">Colocasia esculenta</name>
    <name type="common">Wild taro</name>
    <name type="synonym">Arum esculentum</name>
    <dbReference type="NCBI Taxonomy" id="4460"/>
    <lineage>
        <taxon>Eukaryota</taxon>
        <taxon>Viridiplantae</taxon>
        <taxon>Streptophyta</taxon>
        <taxon>Embryophyta</taxon>
        <taxon>Tracheophyta</taxon>
        <taxon>Spermatophyta</taxon>
        <taxon>Magnoliopsida</taxon>
        <taxon>Liliopsida</taxon>
        <taxon>Araceae</taxon>
        <taxon>Aroideae</taxon>
        <taxon>Colocasieae</taxon>
        <taxon>Colocasia</taxon>
    </lineage>
</organism>
<proteinExistence type="predicted"/>
<name>A0A843UW56_COLES</name>